<protein>
    <submittedName>
        <fullName evidence="1">Uncharacterized protein</fullName>
    </submittedName>
</protein>
<accession>A0A1G7H676</accession>
<proteinExistence type="predicted"/>
<organism evidence="1 2">
    <name type="scientific">Phytopseudomonas seleniipraecipitans</name>
    <dbReference type="NCBI Taxonomy" id="640205"/>
    <lineage>
        <taxon>Bacteria</taxon>
        <taxon>Pseudomonadati</taxon>
        <taxon>Pseudomonadota</taxon>
        <taxon>Gammaproteobacteria</taxon>
        <taxon>Pseudomonadales</taxon>
        <taxon>Pseudomonadaceae</taxon>
        <taxon>Phytopseudomonas</taxon>
    </lineage>
</organism>
<evidence type="ECO:0000313" key="2">
    <source>
        <dbReference type="Proteomes" id="UP000243378"/>
    </source>
</evidence>
<sequence length="68" mass="7376">MNNRLGNVVMLRPCDSNDALASLNRITGLGFSRWPESLVQTVQQNGYESAQDCQARSSACDPVGQAYA</sequence>
<dbReference type="AlphaFoldDB" id="A0A1G7H676"/>
<reference evidence="1 2" key="1">
    <citation type="submission" date="2016-10" db="EMBL/GenBank/DDBJ databases">
        <authorList>
            <person name="de Groot N.N."/>
        </authorList>
    </citation>
    <scope>NUCLEOTIDE SEQUENCE [LARGE SCALE GENOMIC DNA]</scope>
    <source>
        <strain evidence="1 2">LMG 25475</strain>
    </source>
</reference>
<gene>
    <name evidence="1" type="ORF">SAMN05216381_0506</name>
</gene>
<dbReference type="EMBL" id="FNBM01000001">
    <property type="protein sequence ID" value="SDE95940.1"/>
    <property type="molecule type" value="Genomic_DNA"/>
</dbReference>
<evidence type="ECO:0000313" key="1">
    <source>
        <dbReference type="EMBL" id="SDE95940.1"/>
    </source>
</evidence>
<dbReference type="Proteomes" id="UP000243378">
    <property type="component" value="Unassembled WGS sequence"/>
</dbReference>
<name>A0A1G7H676_9GAMM</name>